<dbReference type="EMBL" id="LUGG01000005">
    <property type="protein sequence ID" value="OBZ74895.1"/>
    <property type="molecule type" value="Genomic_DNA"/>
</dbReference>
<evidence type="ECO:0000313" key="2">
    <source>
        <dbReference type="Proteomes" id="UP000092993"/>
    </source>
</evidence>
<protein>
    <submittedName>
        <fullName evidence="1">Uncharacterized protein</fullName>
    </submittedName>
</protein>
<keyword evidence="2" id="KW-1185">Reference proteome</keyword>
<gene>
    <name evidence="1" type="ORF">A0H81_05799</name>
</gene>
<dbReference type="Proteomes" id="UP000092993">
    <property type="component" value="Unassembled WGS sequence"/>
</dbReference>
<comment type="caution">
    <text evidence="1">The sequence shown here is derived from an EMBL/GenBank/DDBJ whole genome shotgun (WGS) entry which is preliminary data.</text>
</comment>
<dbReference type="AlphaFoldDB" id="A0A1C7MD98"/>
<evidence type="ECO:0000313" key="1">
    <source>
        <dbReference type="EMBL" id="OBZ74895.1"/>
    </source>
</evidence>
<sequence>MVEAWLANATWPDIRVRPYLRYLRRFELITLESGPCIYCWSLTSAQPSFCLQLKFRQAPSARQRAEPRPNVEF</sequence>
<accession>A0A1C7MD98</accession>
<proteinExistence type="predicted"/>
<organism evidence="1 2">
    <name type="scientific">Grifola frondosa</name>
    <name type="common">Maitake</name>
    <name type="synonym">Polyporus frondosus</name>
    <dbReference type="NCBI Taxonomy" id="5627"/>
    <lineage>
        <taxon>Eukaryota</taxon>
        <taxon>Fungi</taxon>
        <taxon>Dikarya</taxon>
        <taxon>Basidiomycota</taxon>
        <taxon>Agaricomycotina</taxon>
        <taxon>Agaricomycetes</taxon>
        <taxon>Polyporales</taxon>
        <taxon>Grifolaceae</taxon>
        <taxon>Grifola</taxon>
    </lineage>
</organism>
<reference evidence="1 2" key="1">
    <citation type="submission" date="2016-03" db="EMBL/GenBank/DDBJ databases">
        <title>Whole genome sequencing of Grifola frondosa 9006-11.</title>
        <authorList>
            <person name="Min B."/>
            <person name="Park H."/>
            <person name="Kim J.-G."/>
            <person name="Cho H."/>
            <person name="Oh Y.-L."/>
            <person name="Kong W.-S."/>
            <person name="Choi I.-G."/>
        </authorList>
    </citation>
    <scope>NUCLEOTIDE SEQUENCE [LARGE SCALE GENOMIC DNA]</scope>
    <source>
        <strain evidence="1 2">9006-11</strain>
    </source>
</reference>
<name>A0A1C7MD98_GRIFR</name>